<keyword evidence="3" id="KW-1185">Reference proteome</keyword>
<dbReference type="EMBL" id="LQXD01000010">
    <property type="protein sequence ID" value="OIJ22980.1"/>
    <property type="molecule type" value="Genomic_DNA"/>
</dbReference>
<dbReference type="AlphaFoldDB" id="A0A1S2MED9"/>
<evidence type="ECO:0008006" key="4">
    <source>
        <dbReference type="Google" id="ProtNLM"/>
    </source>
</evidence>
<dbReference type="KEGG" id="aia:AWH56_025805"/>
<proteinExistence type="predicted"/>
<evidence type="ECO:0000313" key="3">
    <source>
        <dbReference type="Proteomes" id="UP000180175"/>
    </source>
</evidence>
<dbReference type="SUPFAM" id="SSF55961">
    <property type="entry name" value="Bet v1-like"/>
    <property type="match status" value="1"/>
</dbReference>
<dbReference type="Gene3D" id="3.30.530.20">
    <property type="match status" value="1"/>
</dbReference>
<reference evidence="2 3" key="2">
    <citation type="journal article" date="2017" name="Genome Announc.">
        <title>Draft Genome Sequences of Four Alkaliphilic Bacteria Belonging to the Anaerobacillus Genus.</title>
        <authorList>
            <person name="Bassil N.M."/>
            <person name="Lloyd J.R."/>
        </authorList>
    </citation>
    <scope>NUCLEOTIDE SEQUENCE [LARGE SCALE GENOMIC DNA]</scope>
    <source>
        <strain evidence="2 3">NB2006</strain>
    </source>
</reference>
<evidence type="ECO:0000313" key="2">
    <source>
        <dbReference type="EMBL" id="QOY36016.1"/>
    </source>
</evidence>
<evidence type="ECO:0000313" key="1">
    <source>
        <dbReference type="EMBL" id="OIJ22980.1"/>
    </source>
</evidence>
<dbReference type="Proteomes" id="UP000180175">
    <property type="component" value="Chromosome"/>
</dbReference>
<protein>
    <recommendedName>
        <fullName evidence="4">Cyclase</fullName>
    </recommendedName>
</protein>
<name>A0A1S2MED9_9BACI</name>
<gene>
    <name evidence="2" type="ORF">AWH56_025805</name>
    <name evidence="1" type="ORF">AWH56_03315</name>
</gene>
<reference evidence="1 3" key="1">
    <citation type="submission" date="2016-10" db="EMBL/GenBank/DDBJ databases">
        <title>Draft genome sequences of four alkaliphilic bacteria belonging to the Anaerobacillus genus.</title>
        <authorList>
            <person name="Bassil N.M."/>
            <person name="Lloyd J.R."/>
        </authorList>
    </citation>
    <scope>NUCLEOTIDE SEQUENCE [LARGE SCALE GENOMIC DNA]</scope>
    <source>
        <strain evidence="1 3">NB2006</strain>
    </source>
</reference>
<dbReference type="RefSeq" id="WP_071315793.1">
    <property type="nucleotide sequence ID" value="NZ_CP063356.2"/>
</dbReference>
<reference evidence="2 3" key="3">
    <citation type="journal article" date="2019" name="Int. J. Syst. Evol. Microbiol.">
        <title>Anaerobacillus isosaccharinicus sp. nov., an alkaliphilic bacterium which degrades isosaccharinic acid.</title>
        <authorList>
            <person name="Bassil N.M."/>
            <person name="Lloyd J.R."/>
        </authorList>
    </citation>
    <scope>NUCLEOTIDE SEQUENCE [LARGE SCALE GENOMIC DNA]</scope>
    <source>
        <strain evidence="2 3">NB2006</strain>
    </source>
</reference>
<organism evidence="1 3">
    <name type="scientific">Anaerobacillus isosaccharinicus</name>
    <dbReference type="NCBI Taxonomy" id="1532552"/>
    <lineage>
        <taxon>Bacteria</taxon>
        <taxon>Bacillati</taxon>
        <taxon>Bacillota</taxon>
        <taxon>Bacilli</taxon>
        <taxon>Bacillales</taxon>
        <taxon>Bacillaceae</taxon>
        <taxon>Anaerobacillus</taxon>
    </lineage>
</organism>
<dbReference type="EMBL" id="CP063356">
    <property type="protein sequence ID" value="QOY36016.1"/>
    <property type="molecule type" value="Genomic_DNA"/>
</dbReference>
<reference evidence="2" key="4">
    <citation type="submission" date="2020-10" db="EMBL/GenBank/DDBJ databases">
        <authorList>
            <person name="Bassil N.M."/>
            <person name="Lloyd J.R."/>
        </authorList>
    </citation>
    <scope>NUCLEOTIDE SEQUENCE</scope>
    <source>
        <strain evidence="2">NB2006</strain>
    </source>
</reference>
<accession>A0A1S2MED9</accession>
<dbReference type="OrthoDB" id="9793552at2"/>
<sequence length="143" mass="16635">MFSGEFIYKTKLPIKKEVAWTFFNDISNLVRITTFPKITIVSHSGTKKGSVTELDLNFFLFSKKWTLTYIDVEKGEFFTDVSDTVPFPFKSWEHTHSFEEVGEETVMFDKVKFESYVPSFIAKIGLSIMFKGRQQSLKKHLPI</sequence>
<dbReference type="InterPro" id="IPR023393">
    <property type="entry name" value="START-like_dom_sf"/>
</dbReference>